<dbReference type="PATRIC" id="fig|1629.5.peg.431"/>
<name>A0A0R2HCK8_WEIVI</name>
<reference evidence="6 8" key="1">
    <citation type="journal article" date="2015" name="Genome Announc.">
        <title>Expanding the biotechnology potential of lactobacilli through comparative genomics of 213 strains and associated genera.</title>
        <authorList>
            <person name="Sun Z."/>
            <person name="Harris H.M."/>
            <person name="McCann A."/>
            <person name="Guo C."/>
            <person name="Argimon S."/>
            <person name="Zhang W."/>
            <person name="Yang X."/>
            <person name="Jeffery I.B."/>
            <person name="Cooney J.C."/>
            <person name="Kagawa T.F."/>
            <person name="Liu W."/>
            <person name="Song Y."/>
            <person name="Salvetti E."/>
            <person name="Wrobel A."/>
            <person name="Rasinkangas P."/>
            <person name="Parkhill J."/>
            <person name="Rea M.C."/>
            <person name="O'Sullivan O."/>
            <person name="Ritari J."/>
            <person name="Douillard F.P."/>
            <person name="Paul Ross R."/>
            <person name="Yang R."/>
            <person name="Briner A.E."/>
            <person name="Felis G.E."/>
            <person name="de Vos W.M."/>
            <person name="Barrangou R."/>
            <person name="Klaenhammer T.R."/>
            <person name="Caufield P.W."/>
            <person name="Cui Y."/>
            <person name="Zhang H."/>
            <person name="O'Toole P.W."/>
        </authorList>
    </citation>
    <scope>NUCLEOTIDE SEQUENCE [LARGE SCALE GENOMIC DNA]</scope>
    <source>
        <strain evidence="6 8">DSM 20410</strain>
    </source>
</reference>
<dbReference type="Proteomes" id="UP000051992">
    <property type="component" value="Unassembled WGS sequence"/>
</dbReference>
<evidence type="ECO:0000256" key="3">
    <source>
        <dbReference type="ARBA" id="ARBA00022989"/>
    </source>
</evidence>
<keyword evidence="4 5" id="KW-0472">Membrane</keyword>
<dbReference type="Pfam" id="PF02361">
    <property type="entry name" value="CbiQ"/>
    <property type="match status" value="1"/>
</dbReference>
<evidence type="ECO:0000256" key="5">
    <source>
        <dbReference type="SAM" id="Phobius"/>
    </source>
</evidence>
<dbReference type="GO" id="GO:0005886">
    <property type="term" value="C:plasma membrane"/>
    <property type="evidence" value="ECO:0007669"/>
    <property type="project" value="UniProtKB-ARBA"/>
</dbReference>
<keyword evidence="3 5" id="KW-1133">Transmembrane helix</keyword>
<dbReference type="EMBL" id="UHIV01000004">
    <property type="protein sequence ID" value="SUP59471.1"/>
    <property type="molecule type" value="Genomic_DNA"/>
</dbReference>
<gene>
    <name evidence="7" type="primary">ykoC</name>
    <name evidence="6" type="ORF">IV50_GL000427</name>
    <name evidence="7" type="ORF">NCTC13645_01728</name>
</gene>
<feature type="transmembrane region" description="Helical" evidence="5">
    <location>
        <begin position="199"/>
        <end position="217"/>
    </location>
</feature>
<evidence type="ECO:0000256" key="2">
    <source>
        <dbReference type="ARBA" id="ARBA00022692"/>
    </source>
</evidence>
<protein>
    <submittedName>
        <fullName evidence="6">ABC superfamily ATP binding cassette transporter, permease protein</fullName>
    </submittedName>
    <submittedName>
        <fullName evidence="7">HMP/thiamine permease protein YkoC</fullName>
    </submittedName>
</protein>
<keyword evidence="8" id="KW-1185">Reference proteome</keyword>
<feature type="transmembrane region" description="Helical" evidence="5">
    <location>
        <begin position="51"/>
        <end position="73"/>
    </location>
</feature>
<feature type="transmembrane region" description="Helical" evidence="5">
    <location>
        <begin position="6"/>
        <end position="39"/>
    </location>
</feature>
<comment type="subcellular location">
    <subcellularLocation>
        <location evidence="1">Membrane</location>
        <topology evidence="1">Multi-pass membrane protein</topology>
    </subcellularLocation>
</comment>
<evidence type="ECO:0000313" key="8">
    <source>
        <dbReference type="Proteomes" id="UP000051992"/>
    </source>
</evidence>
<dbReference type="STRING" id="1629.IV50_GL000427"/>
<evidence type="ECO:0000256" key="1">
    <source>
        <dbReference type="ARBA" id="ARBA00004141"/>
    </source>
</evidence>
<dbReference type="CDD" id="cd16914">
    <property type="entry name" value="EcfT"/>
    <property type="match status" value="1"/>
</dbReference>
<feature type="transmembrane region" description="Helical" evidence="5">
    <location>
        <begin position="106"/>
        <end position="127"/>
    </location>
</feature>
<keyword evidence="2 5" id="KW-0812">Transmembrane</keyword>
<dbReference type="Proteomes" id="UP000254621">
    <property type="component" value="Unassembled WGS sequence"/>
</dbReference>
<dbReference type="InterPro" id="IPR003339">
    <property type="entry name" value="ABC/ECF_trnsptr_transmembrane"/>
</dbReference>
<accession>A0A0R2HCK8</accession>
<feature type="transmembrane region" description="Helical" evidence="5">
    <location>
        <begin position="79"/>
        <end position="99"/>
    </location>
</feature>
<proteinExistence type="predicted"/>
<dbReference type="OrthoDB" id="92887at2"/>
<evidence type="ECO:0000313" key="6">
    <source>
        <dbReference type="EMBL" id="KRN47156.1"/>
    </source>
</evidence>
<dbReference type="RefSeq" id="WP_057744354.1">
    <property type="nucleotide sequence ID" value="NZ_BJLU01000003.1"/>
</dbReference>
<reference evidence="7 9" key="2">
    <citation type="submission" date="2018-06" db="EMBL/GenBank/DDBJ databases">
        <authorList>
            <consortium name="Pathogen Informatics"/>
            <person name="Doyle S."/>
        </authorList>
    </citation>
    <scope>NUCLEOTIDE SEQUENCE [LARGE SCALE GENOMIC DNA]</scope>
    <source>
        <strain evidence="7 9">NCTC13645</strain>
    </source>
</reference>
<dbReference type="AlphaFoldDB" id="A0A0R2HCK8"/>
<organism evidence="6 8">
    <name type="scientific">Weissella viridescens</name>
    <name type="common">Lactobacillus viridescens</name>
    <dbReference type="NCBI Taxonomy" id="1629"/>
    <lineage>
        <taxon>Bacteria</taxon>
        <taxon>Bacillati</taxon>
        <taxon>Bacillota</taxon>
        <taxon>Bacilli</taxon>
        <taxon>Lactobacillales</taxon>
        <taxon>Lactobacillaceae</taxon>
        <taxon>Weissella</taxon>
    </lineage>
</organism>
<evidence type="ECO:0000313" key="7">
    <source>
        <dbReference type="EMBL" id="SUP59471.1"/>
    </source>
</evidence>
<evidence type="ECO:0000256" key="4">
    <source>
        <dbReference type="ARBA" id="ARBA00023136"/>
    </source>
</evidence>
<sequence>MTLNPSVLLIVLLGIGFPMAFTQSIVANTVVCCIALLYLITHHANLKTIGLVTLVSLPLALGTGWSFIAFGTGDVWQQAWLQVSRLFAYLYLGMTLTLTTKVKEMLLSFVLHLHLSPTFAYGLLAAFNLLPRIQRQVKIIRYSANLRGITYHLWQPQLYFKAILSAIQWSDDLAQGMASHGFSEGFPRTMTYQDKLPKWQWLLAGLLILIYLLLSLFL</sequence>
<evidence type="ECO:0000313" key="9">
    <source>
        <dbReference type="Proteomes" id="UP000254621"/>
    </source>
</evidence>
<dbReference type="EMBL" id="JQBM01000001">
    <property type="protein sequence ID" value="KRN47156.1"/>
    <property type="molecule type" value="Genomic_DNA"/>
</dbReference>